<evidence type="ECO:0000256" key="3">
    <source>
        <dbReference type="ARBA" id="ARBA00022723"/>
    </source>
</evidence>
<dbReference type="PROSITE" id="PS00518">
    <property type="entry name" value="ZF_RING_1"/>
    <property type="match status" value="1"/>
</dbReference>
<comment type="subcellular location">
    <subcellularLocation>
        <location evidence="1">Cytoplasm</location>
    </subcellularLocation>
</comment>
<keyword evidence="10" id="KW-1185">Reference proteome</keyword>
<dbReference type="OrthoDB" id="302966at2759"/>
<dbReference type="Gene3D" id="3.30.40.10">
    <property type="entry name" value="Zinc/RING finger domain, C3HC4 (zinc finger)"/>
    <property type="match status" value="1"/>
</dbReference>
<dbReference type="GO" id="GO:0008270">
    <property type="term" value="F:zinc ion binding"/>
    <property type="evidence" value="ECO:0007669"/>
    <property type="project" value="UniProtKB-KW"/>
</dbReference>
<keyword evidence="4 6" id="KW-0863">Zinc-finger</keyword>
<dbReference type="EMBL" id="AQGS01000512">
    <property type="protein sequence ID" value="EPS39010.1"/>
    <property type="molecule type" value="Genomic_DNA"/>
</dbReference>
<dbReference type="GO" id="GO:0000976">
    <property type="term" value="F:transcription cis-regulatory region binding"/>
    <property type="evidence" value="ECO:0007669"/>
    <property type="project" value="TreeGrafter"/>
</dbReference>
<dbReference type="AlphaFoldDB" id="S8A7M7"/>
<dbReference type="PANTHER" id="PTHR12983:SF9">
    <property type="entry name" value="E3 UBIQUITIN-PROTEIN LIGASE RNF10"/>
    <property type="match status" value="1"/>
</dbReference>
<accession>S8A7M7</accession>
<dbReference type="PANTHER" id="PTHR12983">
    <property type="entry name" value="RING FINGER 10 FAMILY MEMBER"/>
    <property type="match status" value="1"/>
</dbReference>
<evidence type="ECO:0000256" key="4">
    <source>
        <dbReference type="ARBA" id="ARBA00022771"/>
    </source>
</evidence>
<reference evidence="10" key="2">
    <citation type="submission" date="2013-04" db="EMBL/GenBank/DDBJ databases">
        <title>Genomic mechanisms accounting for the adaptation to parasitism in nematode-trapping fungi.</title>
        <authorList>
            <person name="Ahren D.G."/>
        </authorList>
    </citation>
    <scope>NUCLEOTIDE SEQUENCE [LARGE SCALE GENOMIC DNA]</scope>
    <source>
        <strain evidence="10">CBS 200.50</strain>
    </source>
</reference>
<keyword evidence="2" id="KW-0963">Cytoplasm</keyword>
<dbReference type="InterPro" id="IPR039739">
    <property type="entry name" value="MAG2/RNF10"/>
</dbReference>
<dbReference type="SUPFAM" id="SSF57850">
    <property type="entry name" value="RING/U-box"/>
    <property type="match status" value="1"/>
</dbReference>
<feature type="region of interest" description="Disordered" evidence="7">
    <location>
        <begin position="702"/>
        <end position="721"/>
    </location>
</feature>
<dbReference type="InterPro" id="IPR001841">
    <property type="entry name" value="Znf_RING"/>
</dbReference>
<sequence>MTSSIGNIILASKAQQLSSPASQNLQSSVSSDQQASAQQRNSSSNSSGGAGGNRNQANPRHTQGNKTKHKNHRRPTMQRDDVIAEAIAMTSSTVSRKGRTSITHLMDWNLPPPRIQQGYHPHHRHGNRRNPSWGLGSGYHAVDKARYVNANYRFIVDPAGDYRPQSLDPDSTLPWASILQILASSITQTASCPICLCDPVAPRMARCGHIFCLPCLIRYMASEEDVSKSGGQQNHYHHANQNKQKWKKCPICYDSVYMNEVRPVKFYKGQEMPSPREGSDVVMRLMMRQPGSTLALPKDVANIVLASPITGKRRNSTNQPEGDSLPWHYAAEATDYARIMKGTKGYIQEEFEREIAELQEQERVDELMFGDETDWVQKAIGKINSAMEKAKDLPDREEEKHERLLGKDLLEQHLLEEANLRAERNATKRLPIVPQTEVEIPDMYLMTSSSAQNGISVDNAAVEAMAQEHAESVPNTPVTPAPKSPTSHRMTRPIDTHDPTQPYFFYQSLPHSYLSPLDIRILKVAFGSFANFPSTVLPRVENFSMGHVVDDDIRKRAKYLSHLPYGCEVAFLECDWTDIVPSEVLDKFSVELERRRRKKREKDNREERDRIRAEREEDEKRWSGARKGNTGRSNGGPGEDELGLAMEMSRREFEGVVGGSAIVEEDDDMGIMPNGPKLGFANLPQSSPPSSRTVWGTPLVAGGGGAPSEPQHWPRADDKKDTGWLEGWEKEIIAADQIAIAATASTGGSGGGGKGKKKFKKVTLMTNGGKRGA</sequence>
<dbReference type="GO" id="GO:0045944">
    <property type="term" value="P:positive regulation of transcription by RNA polymerase II"/>
    <property type="evidence" value="ECO:0007669"/>
    <property type="project" value="TreeGrafter"/>
</dbReference>
<feature type="compositionally biased region" description="Basic residues" evidence="7">
    <location>
        <begin position="66"/>
        <end position="76"/>
    </location>
</feature>
<feature type="compositionally biased region" description="Polar residues" evidence="7">
    <location>
        <begin position="15"/>
        <end position="25"/>
    </location>
</feature>
<evidence type="ECO:0000256" key="2">
    <source>
        <dbReference type="ARBA" id="ARBA00022490"/>
    </source>
</evidence>
<evidence type="ECO:0000256" key="6">
    <source>
        <dbReference type="PROSITE-ProRule" id="PRU00175"/>
    </source>
</evidence>
<feature type="compositionally biased region" description="Low complexity" evidence="7">
    <location>
        <begin position="26"/>
        <end position="58"/>
    </location>
</feature>
<dbReference type="eggNOG" id="KOG2164">
    <property type="taxonomic scope" value="Eukaryota"/>
</dbReference>
<dbReference type="CDD" id="cd16536">
    <property type="entry name" value="RING-HC_RNF10"/>
    <property type="match status" value="1"/>
</dbReference>
<reference evidence="9 10" key="1">
    <citation type="journal article" date="2013" name="PLoS Genet.">
        <title>Genomic mechanisms accounting for the adaptation to parasitism in nematode-trapping fungi.</title>
        <authorList>
            <person name="Meerupati T."/>
            <person name="Andersson K.M."/>
            <person name="Friman E."/>
            <person name="Kumar D."/>
            <person name="Tunlid A."/>
            <person name="Ahren D."/>
        </authorList>
    </citation>
    <scope>NUCLEOTIDE SEQUENCE [LARGE SCALE GENOMIC DNA]</scope>
    <source>
        <strain evidence="9 10">CBS 200.50</strain>
    </source>
</reference>
<feature type="region of interest" description="Disordered" evidence="7">
    <location>
        <begin position="15"/>
        <end position="80"/>
    </location>
</feature>
<evidence type="ECO:0000259" key="8">
    <source>
        <dbReference type="PROSITE" id="PS50089"/>
    </source>
</evidence>
<feature type="compositionally biased region" description="Basic and acidic residues" evidence="7">
    <location>
        <begin position="712"/>
        <end position="721"/>
    </location>
</feature>
<feature type="region of interest" description="Disordered" evidence="7">
    <location>
        <begin position="744"/>
        <end position="773"/>
    </location>
</feature>
<feature type="domain" description="RING-type" evidence="8">
    <location>
        <begin position="192"/>
        <end position="252"/>
    </location>
</feature>
<feature type="compositionally biased region" description="Basic and acidic residues" evidence="7">
    <location>
        <begin position="601"/>
        <end position="622"/>
    </location>
</feature>
<dbReference type="OMA" id="PRWKKCP"/>
<keyword evidence="3" id="KW-0479">Metal-binding</keyword>
<dbReference type="SMART" id="SM00184">
    <property type="entry name" value="RING"/>
    <property type="match status" value="1"/>
</dbReference>
<gene>
    <name evidence="9" type="ORF">H072_7231</name>
</gene>
<dbReference type="Proteomes" id="UP000015100">
    <property type="component" value="Unassembled WGS sequence"/>
</dbReference>
<organism evidence="9 10">
    <name type="scientific">Dactylellina haptotyla (strain CBS 200.50)</name>
    <name type="common">Nematode-trapping fungus</name>
    <name type="synonym">Monacrosporium haptotylum</name>
    <dbReference type="NCBI Taxonomy" id="1284197"/>
    <lineage>
        <taxon>Eukaryota</taxon>
        <taxon>Fungi</taxon>
        <taxon>Dikarya</taxon>
        <taxon>Ascomycota</taxon>
        <taxon>Pezizomycotina</taxon>
        <taxon>Orbiliomycetes</taxon>
        <taxon>Orbiliales</taxon>
        <taxon>Orbiliaceae</taxon>
        <taxon>Dactylellina</taxon>
    </lineage>
</organism>
<dbReference type="PROSITE" id="PS50089">
    <property type="entry name" value="ZF_RING_2"/>
    <property type="match status" value="1"/>
</dbReference>
<feature type="region of interest" description="Disordered" evidence="7">
    <location>
        <begin position="469"/>
        <end position="493"/>
    </location>
</feature>
<evidence type="ECO:0000256" key="1">
    <source>
        <dbReference type="ARBA" id="ARBA00004496"/>
    </source>
</evidence>
<evidence type="ECO:0000256" key="7">
    <source>
        <dbReference type="SAM" id="MobiDB-lite"/>
    </source>
</evidence>
<keyword evidence="5" id="KW-0862">Zinc</keyword>
<dbReference type="GO" id="GO:0005737">
    <property type="term" value="C:cytoplasm"/>
    <property type="evidence" value="ECO:0007669"/>
    <property type="project" value="UniProtKB-SubCell"/>
</dbReference>
<evidence type="ECO:0000313" key="9">
    <source>
        <dbReference type="EMBL" id="EPS39010.1"/>
    </source>
</evidence>
<protein>
    <recommendedName>
        <fullName evidence="8">RING-type domain-containing protein</fullName>
    </recommendedName>
</protein>
<dbReference type="HOGENOM" id="CLU_011811_1_0_1"/>
<name>S8A7M7_DACHA</name>
<feature type="region of interest" description="Disordered" evidence="7">
    <location>
        <begin position="595"/>
        <end position="642"/>
    </location>
</feature>
<dbReference type="InterPro" id="IPR017907">
    <property type="entry name" value="Znf_RING_CS"/>
</dbReference>
<comment type="caution">
    <text evidence="9">The sequence shown here is derived from an EMBL/GenBank/DDBJ whole genome shotgun (WGS) entry which is preliminary data.</text>
</comment>
<evidence type="ECO:0000256" key="5">
    <source>
        <dbReference type="ARBA" id="ARBA00022833"/>
    </source>
</evidence>
<proteinExistence type="predicted"/>
<dbReference type="InterPro" id="IPR013083">
    <property type="entry name" value="Znf_RING/FYVE/PHD"/>
</dbReference>
<evidence type="ECO:0000313" key="10">
    <source>
        <dbReference type="Proteomes" id="UP000015100"/>
    </source>
</evidence>